<keyword evidence="5" id="KW-0488">Methylation</keyword>
<dbReference type="RefSeq" id="WP_014401615.1">
    <property type="nucleotide sequence ID" value="NC_017033.1"/>
</dbReference>
<evidence type="ECO:0000256" key="5">
    <source>
        <dbReference type="ARBA" id="ARBA00022481"/>
    </source>
</evidence>
<comment type="similarity">
    <text evidence="2">Belongs to the GSP G family.</text>
</comment>
<dbReference type="HOGENOM" id="CLU_091705_2_0_6"/>
<dbReference type="InterPro" id="IPR013545">
    <property type="entry name" value="T2SS_protein-GspG_C"/>
</dbReference>
<dbReference type="Gene3D" id="3.30.700.10">
    <property type="entry name" value="Glycoprotein, Type 4 Pilin"/>
    <property type="match status" value="1"/>
</dbReference>
<dbReference type="OrthoDB" id="9795612at2"/>
<feature type="transmembrane region" description="Helical" evidence="10">
    <location>
        <begin position="20"/>
        <end position="44"/>
    </location>
</feature>
<dbReference type="InterPro" id="IPR010054">
    <property type="entry name" value="Type2_sec_GspG"/>
</dbReference>
<dbReference type="NCBIfam" id="TIGR02532">
    <property type="entry name" value="IV_pilin_GFxxxE"/>
    <property type="match status" value="1"/>
</dbReference>
<evidence type="ECO:0000256" key="6">
    <source>
        <dbReference type="ARBA" id="ARBA00022519"/>
    </source>
</evidence>
<dbReference type="PROSITE" id="PS00409">
    <property type="entry name" value="PROKAR_NTER_METHYL"/>
    <property type="match status" value="1"/>
</dbReference>
<evidence type="ECO:0000256" key="2">
    <source>
        <dbReference type="ARBA" id="ARBA00009984"/>
    </source>
</evidence>
<accession>H8KZU8</accession>
<keyword evidence="8 10" id="KW-1133">Transmembrane helix</keyword>
<dbReference type="GO" id="GO:0015627">
    <property type="term" value="C:type II protein secretion system complex"/>
    <property type="evidence" value="ECO:0007669"/>
    <property type="project" value="InterPro"/>
</dbReference>
<dbReference type="eggNOG" id="COG2165">
    <property type="taxonomic scope" value="Bacteria"/>
</dbReference>
<dbReference type="KEGG" id="fau:Fraau_0109"/>
<reference evidence="12" key="1">
    <citation type="submission" date="2012-02" db="EMBL/GenBank/DDBJ databases">
        <title>The complete genome of Frateuria aurantia DSM 6220.</title>
        <authorList>
            <consortium name="US DOE Joint Genome Institute (JGI-PGF)"/>
            <person name="Lucas S."/>
            <person name="Copeland A."/>
            <person name="Lapidus A."/>
            <person name="Glavina del Rio T."/>
            <person name="Dalin E."/>
            <person name="Tice H."/>
            <person name="Bruce D."/>
            <person name="Goodwin L."/>
            <person name="Pitluck S."/>
            <person name="Peters L."/>
            <person name="Ovchinnikova G."/>
            <person name="Teshima H."/>
            <person name="Kyrpides N."/>
            <person name="Mavromatis K."/>
            <person name="Ivanova N."/>
            <person name="Brettin T."/>
            <person name="Detter J.C."/>
            <person name="Han C."/>
            <person name="Larimer F."/>
            <person name="Land M."/>
            <person name="Hauser L."/>
            <person name="Markowitz V."/>
            <person name="Cheng J.-F."/>
            <person name="Hugenholtz P."/>
            <person name="Woyke T."/>
            <person name="Wu D."/>
            <person name="Brambilla E."/>
            <person name="Klenk H.-P."/>
            <person name="Eisen J.A."/>
        </authorList>
    </citation>
    <scope>NUCLEOTIDE SEQUENCE</scope>
    <source>
        <strain evidence="12">DSM 6220</strain>
    </source>
</reference>
<proteinExistence type="inferred from homology"/>
<dbReference type="NCBIfam" id="TIGR01710">
    <property type="entry name" value="typeII_sec_gspG"/>
    <property type="match status" value="1"/>
</dbReference>
<gene>
    <name evidence="12" type="ordered locus">Fraau_0109</name>
</gene>
<evidence type="ECO:0000256" key="7">
    <source>
        <dbReference type="ARBA" id="ARBA00022692"/>
    </source>
</evidence>
<evidence type="ECO:0000256" key="1">
    <source>
        <dbReference type="ARBA" id="ARBA00004377"/>
    </source>
</evidence>
<evidence type="ECO:0000259" key="11">
    <source>
        <dbReference type="Pfam" id="PF08334"/>
    </source>
</evidence>
<dbReference type="PRINTS" id="PR00813">
    <property type="entry name" value="BCTERIALGSPG"/>
</dbReference>
<keyword evidence="7 10" id="KW-0812">Transmembrane</keyword>
<evidence type="ECO:0000256" key="10">
    <source>
        <dbReference type="SAM" id="Phobius"/>
    </source>
</evidence>
<dbReference type="InterPro" id="IPR000983">
    <property type="entry name" value="Bac_GSPG_pilin"/>
</dbReference>
<feature type="domain" description="Type II secretion system protein GspG C-terminal" evidence="11">
    <location>
        <begin position="46"/>
        <end position="148"/>
    </location>
</feature>
<dbReference type="InterPro" id="IPR045584">
    <property type="entry name" value="Pilin-like"/>
</dbReference>
<dbReference type="Proteomes" id="UP000005234">
    <property type="component" value="Chromosome"/>
</dbReference>
<evidence type="ECO:0000313" key="12">
    <source>
        <dbReference type="EMBL" id="AFC84609.1"/>
    </source>
</evidence>
<dbReference type="InterPro" id="IPR012902">
    <property type="entry name" value="N_methyl_site"/>
</dbReference>
<evidence type="ECO:0000256" key="8">
    <source>
        <dbReference type="ARBA" id="ARBA00022989"/>
    </source>
</evidence>
<dbReference type="GO" id="GO:0015628">
    <property type="term" value="P:protein secretion by the type II secretion system"/>
    <property type="evidence" value="ECO:0007669"/>
    <property type="project" value="InterPro"/>
</dbReference>
<dbReference type="Pfam" id="PF07963">
    <property type="entry name" value="N_methyl"/>
    <property type="match status" value="1"/>
</dbReference>
<comment type="subcellular location">
    <subcellularLocation>
        <location evidence="1">Cell inner membrane</location>
        <topology evidence="1">Single-pass membrane protein</topology>
    </subcellularLocation>
</comment>
<evidence type="ECO:0000256" key="9">
    <source>
        <dbReference type="ARBA" id="ARBA00023136"/>
    </source>
</evidence>
<dbReference type="GO" id="GO:0005886">
    <property type="term" value="C:plasma membrane"/>
    <property type="evidence" value="ECO:0007669"/>
    <property type="project" value="UniProtKB-SubCell"/>
</dbReference>
<evidence type="ECO:0000256" key="3">
    <source>
        <dbReference type="ARBA" id="ARBA00020042"/>
    </source>
</evidence>
<organism evidence="12 13">
    <name type="scientific">Frateuria aurantia (strain ATCC 33424 / DSM 6220 / KCTC 2777 / LMG 1558 / NBRC 3245 / NCIMB 13370)</name>
    <name type="common">Acetobacter aurantius</name>
    <dbReference type="NCBI Taxonomy" id="767434"/>
    <lineage>
        <taxon>Bacteria</taxon>
        <taxon>Pseudomonadati</taxon>
        <taxon>Pseudomonadota</taxon>
        <taxon>Gammaproteobacteria</taxon>
        <taxon>Lysobacterales</taxon>
        <taxon>Rhodanobacteraceae</taxon>
        <taxon>Frateuria</taxon>
    </lineage>
</organism>
<keyword evidence="4" id="KW-1003">Cell membrane</keyword>
<keyword evidence="9 10" id="KW-0472">Membrane</keyword>
<evidence type="ECO:0000256" key="4">
    <source>
        <dbReference type="ARBA" id="ARBA00022475"/>
    </source>
</evidence>
<dbReference type="AlphaFoldDB" id="H8KZU8"/>
<protein>
    <recommendedName>
        <fullName evidence="3">Type II secretion system core protein G</fullName>
    </recommendedName>
</protein>
<keyword evidence="13" id="KW-1185">Reference proteome</keyword>
<evidence type="ECO:0000313" key="13">
    <source>
        <dbReference type="Proteomes" id="UP000005234"/>
    </source>
</evidence>
<dbReference type="STRING" id="767434.Fraau_0109"/>
<dbReference type="Pfam" id="PF08334">
    <property type="entry name" value="T2SSG"/>
    <property type="match status" value="1"/>
</dbReference>
<name>H8KZU8_FRAAD</name>
<dbReference type="SUPFAM" id="SSF54523">
    <property type="entry name" value="Pili subunits"/>
    <property type="match status" value="1"/>
</dbReference>
<keyword evidence="6" id="KW-0997">Cell inner membrane</keyword>
<sequence length="149" mass="15751">MFHSRGSDLLHPPRAGRPAAAGFTLLEMLAVIVLIGIVGTVVVSQVGRNVDKGKYGAGKAQLATLAQDVEAYALDNGSPPAQLQDLLQRPQGAVNWQGPYARAGALRDPWGHAFGYAYPGEHGSYDLVFYGQDGQPGGEGYSADVGNWQ</sequence>
<dbReference type="EMBL" id="CP003350">
    <property type="protein sequence ID" value="AFC84609.1"/>
    <property type="molecule type" value="Genomic_DNA"/>
</dbReference>